<dbReference type="EMBL" id="JAPFFF010000016">
    <property type="protein sequence ID" value="KAK8864966.1"/>
    <property type="molecule type" value="Genomic_DNA"/>
</dbReference>
<protein>
    <submittedName>
        <fullName evidence="1">Uncharacterized protein</fullName>
    </submittedName>
</protein>
<organism evidence="1 2">
    <name type="scientific">Tritrichomonas musculus</name>
    <dbReference type="NCBI Taxonomy" id="1915356"/>
    <lineage>
        <taxon>Eukaryota</taxon>
        <taxon>Metamonada</taxon>
        <taxon>Parabasalia</taxon>
        <taxon>Tritrichomonadida</taxon>
        <taxon>Tritrichomonadidae</taxon>
        <taxon>Tritrichomonas</taxon>
    </lineage>
</organism>
<evidence type="ECO:0000313" key="1">
    <source>
        <dbReference type="EMBL" id="KAK8864966.1"/>
    </source>
</evidence>
<name>A0ABR2IKU6_9EUKA</name>
<accession>A0ABR2IKU6</accession>
<gene>
    <name evidence="1" type="ORF">M9Y10_010493</name>
</gene>
<comment type="caution">
    <text evidence="1">The sequence shown here is derived from an EMBL/GenBank/DDBJ whole genome shotgun (WGS) entry which is preliminary data.</text>
</comment>
<proteinExistence type="predicted"/>
<reference evidence="1 2" key="1">
    <citation type="submission" date="2024-04" db="EMBL/GenBank/DDBJ databases">
        <title>Tritrichomonas musculus Genome.</title>
        <authorList>
            <person name="Alves-Ferreira E."/>
            <person name="Grigg M."/>
            <person name="Lorenzi H."/>
            <person name="Galac M."/>
        </authorList>
    </citation>
    <scope>NUCLEOTIDE SEQUENCE [LARGE SCALE GENOMIC DNA]</scope>
    <source>
        <strain evidence="1 2">EAF2021</strain>
    </source>
</reference>
<keyword evidence="2" id="KW-1185">Reference proteome</keyword>
<sequence length="100" mass="11761">MRFVSVIIQIADDFMNYVNATSNHMELDMNATSNDNLIEFNVLRNSVEDFDSEDQTNLRYQYNCFDDKPQEGHNILRRQNHIDDIVPQDFVISIIYLGEI</sequence>
<evidence type="ECO:0000313" key="2">
    <source>
        <dbReference type="Proteomes" id="UP001470230"/>
    </source>
</evidence>
<dbReference type="Proteomes" id="UP001470230">
    <property type="component" value="Unassembled WGS sequence"/>
</dbReference>